<accession>A0A517NUR1</accession>
<organism evidence="3 4">
    <name type="scientific">Stieleria marina</name>
    <dbReference type="NCBI Taxonomy" id="1930275"/>
    <lineage>
        <taxon>Bacteria</taxon>
        <taxon>Pseudomonadati</taxon>
        <taxon>Planctomycetota</taxon>
        <taxon>Planctomycetia</taxon>
        <taxon>Pirellulales</taxon>
        <taxon>Pirellulaceae</taxon>
        <taxon>Stieleria</taxon>
    </lineage>
</organism>
<dbReference type="InterPro" id="IPR051532">
    <property type="entry name" value="Ester_Hydrolysis_Enzymes"/>
</dbReference>
<feature type="signal peptide" evidence="1">
    <location>
        <begin position="1"/>
        <end position="20"/>
    </location>
</feature>
<dbReference type="EMBL" id="CP036526">
    <property type="protein sequence ID" value="QDT10865.1"/>
    <property type="molecule type" value="Genomic_DNA"/>
</dbReference>
<dbReference type="AlphaFoldDB" id="A0A517NUR1"/>
<name>A0A517NUR1_9BACT</name>
<evidence type="ECO:0000256" key="1">
    <source>
        <dbReference type="SAM" id="SignalP"/>
    </source>
</evidence>
<dbReference type="Proteomes" id="UP000319817">
    <property type="component" value="Chromosome"/>
</dbReference>
<keyword evidence="4" id="KW-1185">Reference proteome</keyword>
<dbReference type="PANTHER" id="PTHR30383">
    <property type="entry name" value="THIOESTERASE 1/PROTEASE 1/LYSOPHOSPHOLIPASE L1"/>
    <property type="match status" value="1"/>
</dbReference>
<feature type="domain" description="SGNH hydrolase-type esterase" evidence="2">
    <location>
        <begin position="139"/>
        <end position="367"/>
    </location>
</feature>
<dbReference type="RefSeq" id="WP_145418579.1">
    <property type="nucleotide sequence ID" value="NZ_CP036526.1"/>
</dbReference>
<gene>
    <name evidence="3" type="ORF">K239x_28560</name>
</gene>
<evidence type="ECO:0000259" key="2">
    <source>
        <dbReference type="Pfam" id="PF13472"/>
    </source>
</evidence>
<feature type="domain" description="SGNH hydrolase-type esterase" evidence="2">
    <location>
        <begin position="545"/>
        <end position="722"/>
    </location>
</feature>
<dbReference type="Gene3D" id="3.40.50.1110">
    <property type="entry name" value="SGNH hydrolase"/>
    <property type="match status" value="2"/>
</dbReference>
<evidence type="ECO:0000313" key="3">
    <source>
        <dbReference type="EMBL" id="QDT10865.1"/>
    </source>
</evidence>
<protein>
    <submittedName>
        <fullName evidence="3">GDSL-like Lipase/Acylhydrolase</fullName>
    </submittedName>
</protein>
<evidence type="ECO:0000313" key="4">
    <source>
        <dbReference type="Proteomes" id="UP000319817"/>
    </source>
</evidence>
<keyword evidence="3" id="KW-0378">Hydrolase</keyword>
<dbReference type="SUPFAM" id="SSF52266">
    <property type="entry name" value="SGNH hydrolase"/>
    <property type="match status" value="2"/>
</dbReference>
<proteinExistence type="predicted"/>
<dbReference type="GO" id="GO:0016788">
    <property type="term" value="F:hydrolase activity, acting on ester bonds"/>
    <property type="evidence" value="ECO:0007669"/>
    <property type="project" value="UniProtKB-ARBA"/>
</dbReference>
<dbReference type="OrthoDB" id="388542at2"/>
<dbReference type="InterPro" id="IPR036514">
    <property type="entry name" value="SGNH_hydro_sf"/>
</dbReference>
<dbReference type="InterPro" id="IPR013830">
    <property type="entry name" value="SGNH_hydro"/>
</dbReference>
<dbReference type="Pfam" id="PF13472">
    <property type="entry name" value="Lipase_GDSL_2"/>
    <property type="match status" value="2"/>
</dbReference>
<reference evidence="3 4" key="1">
    <citation type="submission" date="2019-02" db="EMBL/GenBank/DDBJ databases">
        <title>Deep-cultivation of Planctomycetes and their phenomic and genomic characterization uncovers novel biology.</title>
        <authorList>
            <person name="Wiegand S."/>
            <person name="Jogler M."/>
            <person name="Boedeker C."/>
            <person name="Pinto D."/>
            <person name="Vollmers J."/>
            <person name="Rivas-Marin E."/>
            <person name="Kohn T."/>
            <person name="Peeters S.H."/>
            <person name="Heuer A."/>
            <person name="Rast P."/>
            <person name="Oberbeckmann S."/>
            <person name="Bunk B."/>
            <person name="Jeske O."/>
            <person name="Meyerdierks A."/>
            <person name="Storesund J.E."/>
            <person name="Kallscheuer N."/>
            <person name="Luecker S."/>
            <person name="Lage O.M."/>
            <person name="Pohl T."/>
            <person name="Merkel B.J."/>
            <person name="Hornburger P."/>
            <person name="Mueller R.-W."/>
            <person name="Bruemmer F."/>
            <person name="Labrenz M."/>
            <person name="Spormann A.M."/>
            <person name="Op den Camp H."/>
            <person name="Overmann J."/>
            <person name="Amann R."/>
            <person name="Jetten M.S.M."/>
            <person name="Mascher T."/>
            <person name="Medema M.H."/>
            <person name="Devos D.P."/>
            <person name="Kaster A.-K."/>
            <person name="Ovreas L."/>
            <person name="Rohde M."/>
            <person name="Galperin M.Y."/>
            <person name="Jogler C."/>
        </authorList>
    </citation>
    <scope>NUCLEOTIDE SEQUENCE [LARGE SCALE GENOMIC DNA]</scope>
    <source>
        <strain evidence="3 4">K23_9</strain>
    </source>
</reference>
<keyword evidence="1" id="KW-0732">Signal</keyword>
<sequence length="734" mass="81338" precursor="true">MIRTHWLVVLLFFSCATARAQQPTHALELTLPPTIFASTDVPTNVYFDNIVLSQDLSKFRFEVVCDIGQTLPGNWSATPRNKDIGTHPIRVQISGIDGKLVASASSEIKVVGTAHGSAPKNASSSTAKDATDPIRLLIIGDSLTHGSAYPNEIARLFAEHSNVKIEMLGTHKPASAAKGVRHEGYGGWTWNNFVSKYEPRPDGKKVRSSPFVFLDKDSKPQLDMHRYFDQQCNGHLPDYVVILLGINDCFSAPADDATGVDAKIDKMLVYADQLLGSIRQAAPKAHIGFCLTTPPNAREEAFVANYQDRYSRWGWKRIQHRLVQRQLQFVDAKSDPQLTVVPTQLNIDPIDGYPTNNAVHPNRNGYKQLGATIYSWLSCKIAQQRWAYSPALLQPFWQTDVVQSEPVLFLRDDETQPAKGSVLFPISEIVSVQSSSGQTTYRQGRDYRFVAGTNQLVIPNGSRIVTTLASQLRRPDNSQRHKLTHRDGKGEILFGAQLEYHQLQTSVTYRKADDAWPVSMPTFDPAKLPVTISKLQQRKDLSIVVLGDSISTGCNASGWGDGAPFQPAYQDLLAEHLEKQTRAKIKLTNLSVGGKSTPWGMTMVPQVVSHAPDLVILAFGMNDSASRSAKEFGDNTAAIIKATRDELPQAEFVLVASMLGNRDWVRLKHDVFPEYRDQLASLCRPGIAIADMTSVWTEFLKRKKDSDLTGNGVNHPNDFAHRVYAQVIAALLTQ</sequence>
<dbReference type="CDD" id="cd00229">
    <property type="entry name" value="SGNH_hydrolase"/>
    <property type="match status" value="2"/>
</dbReference>
<feature type="chain" id="PRO_5022003939" evidence="1">
    <location>
        <begin position="21"/>
        <end position="734"/>
    </location>
</feature>
<dbReference type="PROSITE" id="PS51257">
    <property type="entry name" value="PROKAR_LIPOPROTEIN"/>
    <property type="match status" value="1"/>
</dbReference>